<proteinExistence type="predicted"/>
<name>A0A285UXD6_9ACTN</name>
<dbReference type="GO" id="GO:0016874">
    <property type="term" value="F:ligase activity"/>
    <property type="evidence" value="ECO:0007669"/>
    <property type="project" value="UniProtKB-KW"/>
</dbReference>
<dbReference type="Proteomes" id="UP000219435">
    <property type="component" value="Unassembled WGS sequence"/>
</dbReference>
<evidence type="ECO:0000259" key="1">
    <source>
        <dbReference type="Pfam" id="PF21686"/>
    </source>
</evidence>
<sequence>MAGVATEERDGVALSSLDSPLGDDLGVTKRQLVDYLDAVAERLVPQLAGRPLSVKRVRPGQPPFMQRNVSKGAPDWVRTAPMWSEGSHREIHQVVCDDRRTLLWLGNQRAVELHVPFFRIGNPEPTGLVLDLDPPEGADFSVVVATAHLVRQALQGAGLAGAVKTSGSKGVHVVVPVTGSPGEDVAAATRALAARTAALDTDLATTAYLLEDREGRVFVDSTRSGQATIVAPYSPRLRPGLPVSFPVAWDALEDVRPGDVTVTTAPGLLGDDDPWARALPDPQRLPAELVAEGHAIPVARVQAMHEGKRRKRAREATSTEG</sequence>
<evidence type="ECO:0000313" key="3">
    <source>
        <dbReference type="Proteomes" id="UP000219435"/>
    </source>
</evidence>
<evidence type="ECO:0000313" key="2">
    <source>
        <dbReference type="EMBL" id="SOC46480.1"/>
    </source>
</evidence>
<organism evidence="2 3">
    <name type="scientific">Blastococcus aggregatus</name>
    <dbReference type="NCBI Taxonomy" id="38502"/>
    <lineage>
        <taxon>Bacteria</taxon>
        <taxon>Bacillati</taxon>
        <taxon>Actinomycetota</taxon>
        <taxon>Actinomycetes</taxon>
        <taxon>Geodermatophilales</taxon>
        <taxon>Geodermatophilaceae</taxon>
        <taxon>Blastococcus</taxon>
    </lineage>
</organism>
<dbReference type="Pfam" id="PF21686">
    <property type="entry name" value="LigD_Prim-Pol"/>
    <property type="match status" value="1"/>
</dbReference>
<feature type="domain" description="DNA ligase D polymerase" evidence="1">
    <location>
        <begin position="28"/>
        <end position="275"/>
    </location>
</feature>
<keyword evidence="3" id="KW-1185">Reference proteome</keyword>
<gene>
    <name evidence="2" type="ORF">SAMN05660748_0261</name>
</gene>
<dbReference type="PANTHER" id="PTHR42705">
    <property type="entry name" value="BIFUNCTIONAL NON-HOMOLOGOUS END JOINING PROTEIN LIGD"/>
    <property type="match status" value="1"/>
</dbReference>
<dbReference type="EMBL" id="OBQI01000001">
    <property type="protein sequence ID" value="SOC46480.1"/>
    <property type="molecule type" value="Genomic_DNA"/>
</dbReference>
<reference evidence="3" key="1">
    <citation type="submission" date="2017-08" db="EMBL/GenBank/DDBJ databases">
        <authorList>
            <person name="Varghese N."/>
            <person name="Submissions S."/>
        </authorList>
    </citation>
    <scope>NUCLEOTIDE SEQUENCE [LARGE SCALE GENOMIC DNA]</scope>
    <source>
        <strain evidence="3">DSM 4725</strain>
    </source>
</reference>
<keyword evidence="2" id="KW-0436">Ligase</keyword>
<dbReference type="PANTHER" id="PTHR42705:SF2">
    <property type="entry name" value="BIFUNCTIONAL NON-HOMOLOGOUS END JOINING PROTEIN LIGD"/>
    <property type="match status" value="1"/>
</dbReference>
<dbReference type="AlphaFoldDB" id="A0A285UXD6"/>
<protein>
    <submittedName>
        <fullName evidence="2">DNA ligase D, polymerase domain-containing protein</fullName>
    </submittedName>
</protein>
<accession>A0A285UXD6</accession>
<dbReference type="Gene3D" id="3.90.920.10">
    <property type="entry name" value="DNA primase, PRIM domain"/>
    <property type="match status" value="1"/>
</dbReference>
<dbReference type="InterPro" id="IPR014145">
    <property type="entry name" value="LigD_pol_dom"/>
</dbReference>
<dbReference type="InterPro" id="IPR052171">
    <property type="entry name" value="NHEJ_LigD"/>
</dbReference>